<dbReference type="EMBL" id="BMMF01000010">
    <property type="protein sequence ID" value="GGK43828.1"/>
    <property type="molecule type" value="Genomic_DNA"/>
</dbReference>
<evidence type="ECO:0000313" key="4">
    <source>
        <dbReference type="Proteomes" id="UP000600449"/>
    </source>
</evidence>
<protein>
    <submittedName>
        <fullName evidence="3">Uncharacterized protein</fullName>
    </submittedName>
</protein>
<keyword evidence="2" id="KW-0732">Signal</keyword>
<comment type="caution">
    <text evidence="3">The sequence shown here is derived from an EMBL/GenBank/DDBJ whole genome shotgun (WGS) entry which is preliminary data.</text>
</comment>
<proteinExistence type="predicted"/>
<reference evidence="3 4" key="1">
    <citation type="journal article" date="2014" name="Int. J. Syst. Evol. Microbiol.">
        <title>Complete genome sequence of Corynebacterium casei LMG S-19264T (=DSM 44701T), isolated from a smear-ripened cheese.</title>
        <authorList>
            <consortium name="US DOE Joint Genome Institute (JGI-PGF)"/>
            <person name="Walter F."/>
            <person name="Albersmeier A."/>
            <person name="Kalinowski J."/>
            <person name="Ruckert C."/>
        </authorList>
    </citation>
    <scope>NUCLEOTIDE SEQUENCE [LARGE SCALE GENOMIC DNA]</scope>
    <source>
        <strain evidence="3 4">CGMCC 1.9161</strain>
    </source>
</reference>
<feature type="region of interest" description="Disordered" evidence="1">
    <location>
        <begin position="22"/>
        <end position="86"/>
    </location>
</feature>
<keyword evidence="4" id="KW-1185">Reference proteome</keyword>
<dbReference type="Proteomes" id="UP000600449">
    <property type="component" value="Unassembled WGS sequence"/>
</dbReference>
<evidence type="ECO:0000256" key="1">
    <source>
        <dbReference type="SAM" id="MobiDB-lite"/>
    </source>
</evidence>
<evidence type="ECO:0000256" key="2">
    <source>
        <dbReference type="SAM" id="SignalP"/>
    </source>
</evidence>
<accession>A0A917V6M4</accession>
<feature type="signal peptide" evidence="2">
    <location>
        <begin position="1"/>
        <end position="23"/>
    </location>
</feature>
<dbReference type="AlphaFoldDB" id="A0A917V6M4"/>
<feature type="chain" id="PRO_5037907965" evidence="2">
    <location>
        <begin position="24"/>
        <end position="86"/>
    </location>
</feature>
<gene>
    <name evidence="3" type="ORF">GCM10011322_33610</name>
</gene>
<name>A0A917V6M4_9HYPH</name>
<evidence type="ECO:0000313" key="3">
    <source>
        <dbReference type="EMBL" id="GGK43828.1"/>
    </source>
</evidence>
<sequence length="86" mass="8775">MSRISSIALALAALVLAPAALSAQESERGDMDATGSVGAAIDQPTPAQLRRLRGEEDGASGELPPPEALDPGIDILAPAPDEFQEP</sequence>
<dbReference type="RefSeq" id="WP_188914411.1">
    <property type="nucleotide sequence ID" value="NZ_BMMF01000010.1"/>
</dbReference>
<organism evidence="3 4">
    <name type="scientific">Salinarimonas ramus</name>
    <dbReference type="NCBI Taxonomy" id="690164"/>
    <lineage>
        <taxon>Bacteria</taxon>
        <taxon>Pseudomonadati</taxon>
        <taxon>Pseudomonadota</taxon>
        <taxon>Alphaproteobacteria</taxon>
        <taxon>Hyphomicrobiales</taxon>
        <taxon>Salinarimonadaceae</taxon>
        <taxon>Salinarimonas</taxon>
    </lineage>
</organism>